<dbReference type="EMBL" id="CP011232">
    <property type="protein sequence ID" value="AKI97130.1"/>
    <property type="molecule type" value="Genomic_DNA"/>
</dbReference>
<keyword evidence="3" id="KW-1185">Reference proteome</keyword>
<dbReference type="AlphaFoldDB" id="A0A0G2Z698"/>
<dbReference type="KEGG" id="kpf:IX53_04100"/>
<evidence type="ECO:0000313" key="2">
    <source>
        <dbReference type="EMBL" id="AKI97130.1"/>
    </source>
</evidence>
<feature type="transmembrane region" description="Helical" evidence="1">
    <location>
        <begin position="12"/>
        <end position="35"/>
    </location>
</feature>
<keyword evidence="1" id="KW-0472">Membrane</keyword>
<feature type="transmembrane region" description="Helical" evidence="1">
    <location>
        <begin position="76"/>
        <end position="99"/>
    </location>
</feature>
<dbReference type="PATRIC" id="fig|1330330.3.peg.820"/>
<dbReference type="RefSeq" id="WP_047754264.1">
    <property type="nucleotide sequence ID" value="NZ_CAJUHA010000013.1"/>
</dbReference>
<protein>
    <submittedName>
        <fullName evidence="2">Uncharacterized protein</fullName>
    </submittedName>
</protein>
<gene>
    <name evidence="2" type="ORF">IX53_04100</name>
</gene>
<sequence>MLYRLVFSLLPAVLLPRLGFSTIFSIAIASVLIIGTISGNKEWIPQLQTLTLLLIYAIAALGYMKGQDIALLQRPLTLIAFGYLFLGTEGLSFSFDLLFPSRFSKVLAILSSVMFGGFVAAGISILANAKMGFSGILISVFLMTMVVWQDVRKILQHPSEKGE</sequence>
<evidence type="ECO:0000313" key="3">
    <source>
        <dbReference type="Proteomes" id="UP000035159"/>
    </source>
</evidence>
<dbReference type="Proteomes" id="UP000035159">
    <property type="component" value="Chromosome"/>
</dbReference>
<feature type="transmembrane region" description="Helical" evidence="1">
    <location>
        <begin position="106"/>
        <end position="127"/>
    </location>
</feature>
<dbReference type="OrthoDB" id="49402at2"/>
<accession>A0A0G2Z698</accession>
<feature type="transmembrane region" description="Helical" evidence="1">
    <location>
        <begin position="47"/>
        <end position="64"/>
    </location>
</feature>
<evidence type="ECO:0000256" key="1">
    <source>
        <dbReference type="SAM" id="Phobius"/>
    </source>
</evidence>
<name>A0A0G2Z698_9BACT</name>
<organism evidence="2 3">
    <name type="scientific">Kosmotoga pacifica</name>
    <dbReference type="NCBI Taxonomy" id="1330330"/>
    <lineage>
        <taxon>Bacteria</taxon>
        <taxon>Thermotogati</taxon>
        <taxon>Thermotogota</taxon>
        <taxon>Thermotogae</taxon>
        <taxon>Kosmotogales</taxon>
        <taxon>Kosmotogaceae</taxon>
        <taxon>Kosmotoga</taxon>
    </lineage>
</organism>
<keyword evidence="1" id="KW-1133">Transmembrane helix</keyword>
<dbReference type="STRING" id="1330330.IX53_04100"/>
<reference evidence="2 3" key="1">
    <citation type="submission" date="2015-04" db="EMBL/GenBank/DDBJ databases">
        <title>Complete Genome Sequence of Kosmotoga pacifica SLHLJ1.</title>
        <authorList>
            <person name="Jiang L.J."/>
            <person name="Shao Z.Z."/>
            <person name="Jebbar M."/>
        </authorList>
    </citation>
    <scope>NUCLEOTIDE SEQUENCE [LARGE SCALE GENOMIC DNA]</scope>
    <source>
        <strain evidence="2 3">SLHLJ1</strain>
    </source>
</reference>
<keyword evidence="1" id="KW-0812">Transmembrane</keyword>
<feature type="transmembrane region" description="Helical" evidence="1">
    <location>
        <begin position="133"/>
        <end position="151"/>
    </location>
</feature>
<proteinExistence type="predicted"/>